<evidence type="ECO:0000313" key="1">
    <source>
        <dbReference type="EMBL" id="GAA0494482.1"/>
    </source>
</evidence>
<keyword evidence="2" id="KW-1185">Reference proteome</keyword>
<reference evidence="1 2" key="1">
    <citation type="journal article" date="2019" name="Int. J. Syst. Evol. Microbiol.">
        <title>The Global Catalogue of Microorganisms (GCM) 10K type strain sequencing project: providing services to taxonomists for standard genome sequencing and annotation.</title>
        <authorList>
            <consortium name="The Broad Institute Genomics Platform"/>
            <consortium name="The Broad Institute Genome Sequencing Center for Infectious Disease"/>
            <person name="Wu L."/>
            <person name="Ma J."/>
        </authorList>
    </citation>
    <scope>NUCLEOTIDE SEQUENCE [LARGE SCALE GENOMIC DNA]</scope>
    <source>
        <strain evidence="1 2">JCM 12389</strain>
    </source>
</reference>
<sequence length="63" mass="7567">MTAWAWEPQLDREKRRRLIRSRSWTKKAEVTVYDRLGLRVTVEQTGTPLLLFKLSLRKRIKAI</sequence>
<accession>A0ABN1BBW0</accession>
<dbReference type="EMBL" id="BAAADO010000004">
    <property type="protein sequence ID" value="GAA0494482.1"/>
    <property type="molecule type" value="Genomic_DNA"/>
</dbReference>
<organism evidence="1 2">
    <name type="scientific">Salinibacillus aidingensis</name>
    <dbReference type="NCBI Taxonomy" id="237684"/>
    <lineage>
        <taxon>Bacteria</taxon>
        <taxon>Bacillati</taxon>
        <taxon>Bacillota</taxon>
        <taxon>Bacilli</taxon>
        <taxon>Bacillales</taxon>
        <taxon>Bacillaceae</taxon>
        <taxon>Salinibacillus</taxon>
    </lineage>
</organism>
<evidence type="ECO:0000313" key="2">
    <source>
        <dbReference type="Proteomes" id="UP001500880"/>
    </source>
</evidence>
<protein>
    <submittedName>
        <fullName evidence="1">Uncharacterized protein</fullName>
    </submittedName>
</protein>
<dbReference type="Proteomes" id="UP001500880">
    <property type="component" value="Unassembled WGS sequence"/>
</dbReference>
<name>A0ABN1BBW0_9BACI</name>
<proteinExistence type="predicted"/>
<gene>
    <name evidence="1" type="ORF">GCM10008986_21350</name>
</gene>
<comment type="caution">
    <text evidence="1">The sequence shown here is derived from an EMBL/GenBank/DDBJ whole genome shotgun (WGS) entry which is preliminary data.</text>
</comment>